<dbReference type="EMBL" id="UINC01003226">
    <property type="protein sequence ID" value="SVA04443.1"/>
    <property type="molecule type" value="Genomic_DNA"/>
</dbReference>
<dbReference type="PRINTS" id="PR00184">
    <property type="entry name" value="NEISSPPORIN"/>
</dbReference>
<keyword evidence="6" id="KW-0732">Signal</keyword>
<dbReference type="InterPro" id="IPR001702">
    <property type="entry name" value="Porin_Gram-ve"/>
</dbReference>
<organism evidence="12">
    <name type="scientific">marine metagenome</name>
    <dbReference type="NCBI Taxonomy" id="408172"/>
    <lineage>
        <taxon>unclassified sequences</taxon>
        <taxon>metagenomes</taxon>
        <taxon>ecological metagenomes</taxon>
    </lineage>
</organism>
<dbReference type="GO" id="GO:0046930">
    <property type="term" value="C:pore complex"/>
    <property type="evidence" value="ECO:0007669"/>
    <property type="project" value="UniProtKB-KW"/>
</dbReference>
<dbReference type="CDD" id="cd00342">
    <property type="entry name" value="gram_neg_porins"/>
    <property type="match status" value="1"/>
</dbReference>
<dbReference type="PANTHER" id="PTHR34501">
    <property type="entry name" value="PROTEIN YDDL-RELATED"/>
    <property type="match status" value="1"/>
</dbReference>
<keyword evidence="8" id="KW-0626">Porin</keyword>
<dbReference type="GO" id="GO:0034220">
    <property type="term" value="P:monoatomic ion transmembrane transport"/>
    <property type="evidence" value="ECO:0007669"/>
    <property type="project" value="InterPro"/>
</dbReference>
<keyword evidence="10" id="KW-0998">Cell outer membrane</keyword>
<dbReference type="InterPro" id="IPR023614">
    <property type="entry name" value="Porin_dom_sf"/>
</dbReference>
<evidence type="ECO:0000256" key="3">
    <source>
        <dbReference type="ARBA" id="ARBA00022448"/>
    </source>
</evidence>
<dbReference type="Pfam" id="PF13609">
    <property type="entry name" value="Porin_4"/>
    <property type="match status" value="1"/>
</dbReference>
<evidence type="ECO:0000256" key="7">
    <source>
        <dbReference type="ARBA" id="ARBA00023065"/>
    </source>
</evidence>
<protein>
    <recommendedName>
        <fullName evidence="11">Porin domain-containing protein</fullName>
    </recommendedName>
</protein>
<dbReference type="InterPro" id="IPR050298">
    <property type="entry name" value="Gram-neg_bact_OMP"/>
</dbReference>
<sequence>MHSFSSWFLIVFLLLISSMPVYASSSIYGRLDLAVSNDNKANGTITDVRSHASRVGIKGSQIFDSGMAVIYQYEWQVDPVDGDPTFSQRNSYLGLRGAFGTFLLGMHDTPLKNAQGKVDLFNDTAGDIKNILWGDNRSRKVIQWSSPKIRGFTVNVMTILEESDEEAFSTSFEWNGKIGGNKAQFALAFDSEVPQKGYFFDTIRIGTTMPLGESVSLGLIWQESEDTTGKYNDDGYVVSLKSKISKKTILKLMYGKSDMVKHGGELIGIGVDYKLAKPLKLYLNYVDKSYTDTSKDSEHIMFGIQYKFSFDML</sequence>
<feature type="domain" description="Porin" evidence="11">
    <location>
        <begin position="22"/>
        <end position="292"/>
    </location>
</feature>
<comment type="subunit">
    <text evidence="2">Homotrimer.</text>
</comment>
<evidence type="ECO:0000256" key="6">
    <source>
        <dbReference type="ARBA" id="ARBA00022729"/>
    </source>
</evidence>
<dbReference type="InterPro" id="IPR002299">
    <property type="entry name" value="Porin_Neis"/>
</dbReference>
<proteinExistence type="predicted"/>
<keyword evidence="9" id="KW-0472">Membrane</keyword>
<reference evidence="12" key="1">
    <citation type="submission" date="2018-05" db="EMBL/GenBank/DDBJ databases">
        <authorList>
            <person name="Lanie J.A."/>
            <person name="Ng W.-L."/>
            <person name="Kazmierczak K.M."/>
            <person name="Andrzejewski T.M."/>
            <person name="Davidsen T.M."/>
            <person name="Wayne K.J."/>
            <person name="Tettelin H."/>
            <person name="Glass J.I."/>
            <person name="Rusch D."/>
            <person name="Podicherti R."/>
            <person name="Tsui H.-C.T."/>
            <person name="Winkler M.E."/>
        </authorList>
    </citation>
    <scope>NUCLEOTIDE SEQUENCE</scope>
</reference>
<gene>
    <name evidence="12" type="ORF">METZ01_LOCUS57297</name>
</gene>
<keyword evidence="3" id="KW-0813">Transport</keyword>
<evidence type="ECO:0000259" key="11">
    <source>
        <dbReference type="Pfam" id="PF13609"/>
    </source>
</evidence>
<evidence type="ECO:0000256" key="4">
    <source>
        <dbReference type="ARBA" id="ARBA00022452"/>
    </source>
</evidence>
<keyword evidence="5" id="KW-0812">Transmembrane</keyword>
<dbReference type="PRINTS" id="PR00182">
    <property type="entry name" value="ECOLNEIPORIN"/>
</dbReference>
<evidence type="ECO:0000256" key="2">
    <source>
        <dbReference type="ARBA" id="ARBA00011233"/>
    </source>
</evidence>
<evidence type="ECO:0000256" key="8">
    <source>
        <dbReference type="ARBA" id="ARBA00023114"/>
    </source>
</evidence>
<evidence type="ECO:0000313" key="12">
    <source>
        <dbReference type="EMBL" id="SVA04443.1"/>
    </source>
</evidence>
<dbReference type="GO" id="GO:0009279">
    <property type="term" value="C:cell outer membrane"/>
    <property type="evidence" value="ECO:0007669"/>
    <property type="project" value="InterPro"/>
</dbReference>
<dbReference type="Gene3D" id="2.40.160.10">
    <property type="entry name" value="Porin"/>
    <property type="match status" value="1"/>
</dbReference>
<evidence type="ECO:0000256" key="9">
    <source>
        <dbReference type="ARBA" id="ARBA00023136"/>
    </source>
</evidence>
<evidence type="ECO:0000256" key="10">
    <source>
        <dbReference type="ARBA" id="ARBA00023237"/>
    </source>
</evidence>
<dbReference type="PANTHER" id="PTHR34501:SF9">
    <property type="entry name" value="MAJOR OUTER MEMBRANE PROTEIN P.IA"/>
    <property type="match status" value="1"/>
</dbReference>
<evidence type="ECO:0000256" key="1">
    <source>
        <dbReference type="ARBA" id="ARBA00004141"/>
    </source>
</evidence>
<keyword evidence="7" id="KW-0406">Ion transport</keyword>
<keyword evidence="4" id="KW-1134">Transmembrane beta strand</keyword>
<dbReference type="SUPFAM" id="SSF56935">
    <property type="entry name" value="Porins"/>
    <property type="match status" value="1"/>
</dbReference>
<name>A0A381ST34_9ZZZZ</name>
<evidence type="ECO:0000256" key="5">
    <source>
        <dbReference type="ARBA" id="ARBA00022692"/>
    </source>
</evidence>
<dbReference type="InterPro" id="IPR033900">
    <property type="entry name" value="Gram_neg_porin_domain"/>
</dbReference>
<dbReference type="AlphaFoldDB" id="A0A381ST34"/>
<accession>A0A381ST34</accession>
<dbReference type="GO" id="GO:0015288">
    <property type="term" value="F:porin activity"/>
    <property type="evidence" value="ECO:0007669"/>
    <property type="project" value="UniProtKB-KW"/>
</dbReference>
<comment type="subcellular location">
    <subcellularLocation>
        <location evidence="1">Membrane</location>
        <topology evidence="1">Multi-pass membrane protein</topology>
    </subcellularLocation>
</comment>